<keyword evidence="4" id="KW-1185">Reference proteome</keyword>
<evidence type="ECO:0008006" key="5">
    <source>
        <dbReference type="Google" id="ProtNLM"/>
    </source>
</evidence>
<keyword evidence="2" id="KW-1133">Transmembrane helix</keyword>
<feature type="compositionally biased region" description="Low complexity" evidence="1">
    <location>
        <begin position="195"/>
        <end position="207"/>
    </location>
</feature>
<sequence length="283" mass="29740">MGKKKDDGLESPESMAEQLQPLIDDDAFLTELSLGNDPSDGADELAALFLELREDVERPMPAAPVIEGAELEPEVISLADARKRRRKGRPILNGLIGAAAATVLIAGSGAAIYNAGPGSPLYGVNQNLFNSSDAAFVELASTLEEMDAAAASGDMTGTRALLEEARDLAAQARGDRRAAESEASEASRANRDTQTRTTTVTETVEQPAPEPSETPAPETTTTTVVEQYTETVVETTTVYDNTVPNPLPEPTNNPEPTEDPANPGENQGDGGGDNGLTPPQVQN</sequence>
<organism evidence="3 4">
    <name type="scientific">Corynebacterium casei LMG S-19264</name>
    <dbReference type="NCBI Taxonomy" id="1285583"/>
    <lineage>
        <taxon>Bacteria</taxon>
        <taxon>Bacillati</taxon>
        <taxon>Actinomycetota</taxon>
        <taxon>Actinomycetes</taxon>
        <taxon>Mycobacteriales</taxon>
        <taxon>Corynebacteriaceae</taxon>
        <taxon>Corynebacterium</taxon>
    </lineage>
</organism>
<feature type="compositionally biased region" description="Low complexity" evidence="1">
    <location>
        <begin position="215"/>
        <end position="244"/>
    </location>
</feature>
<dbReference type="RefSeq" id="WP_025387105.1">
    <property type="nucleotide sequence ID" value="NZ_CP004350.1"/>
</dbReference>
<reference evidence="4" key="1">
    <citation type="submission" date="2013-02" db="EMBL/GenBank/DDBJ databases">
        <title>The complete genome sequence of Corynebacterium casei LMG S-19264 (=DSM 44701).</title>
        <authorList>
            <person name="Ruckert C."/>
            <person name="Albersmeier A."/>
            <person name="Kalinowski J."/>
        </authorList>
    </citation>
    <scope>NUCLEOTIDE SEQUENCE [LARGE SCALE GENOMIC DNA]</scope>
    <source>
        <strain evidence="4">LMG S-19264</strain>
    </source>
</reference>
<evidence type="ECO:0000313" key="3">
    <source>
        <dbReference type="EMBL" id="AHI19208.1"/>
    </source>
</evidence>
<proteinExistence type="predicted"/>
<dbReference type="EMBL" id="CP004350">
    <property type="protein sequence ID" value="AHI19208.1"/>
    <property type="molecule type" value="Genomic_DNA"/>
</dbReference>
<feature type="region of interest" description="Disordered" evidence="1">
    <location>
        <begin position="169"/>
        <end position="283"/>
    </location>
</feature>
<feature type="compositionally biased region" description="Low complexity" evidence="1">
    <location>
        <begin position="254"/>
        <end position="266"/>
    </location>
</feature>
<evidence type="ECO:0000313" key="4">
    <source>
        <dbReference type="Proteomes" id="UP000019226"/>
    </source>
</evidence>
<dbReference type="GeneID" id="82876814"/>
<feature type="compositionally biased region" description="Basic and acidic residues" evidence="1">
    <location>
        <begin position="169"/>
        <end position="180"/>
    </location>
</feature>
<name>A0ABM5PMT4_9CORY</name>
<protein>
    <recommendedName>
        <fullName evidence="5">Anti-sigma-D factor RsdA sigma factor binding region domain-containing protein</fullName>
    </recommendedName>
</protein>
<keyword evidence="2" id="KW-0472">Membrane</keyword>
<feature type="transmembrane region" description="Helical" evidence="2">
    <location>
        <begin position="91"/>
        <end position="113"/>
    </location>
</feature>
<gene>
    <name evidence="3" type="ORF">CCASEI_03140</name>
</gene>
<accession>A0ABM5PMT4</accession>
<dbReference type="Proteomes" id="UP000019226">
    <property type="component" value="Chromosome"/>
</dbReference>
<evidence type="ECO:0000256" key="2">
    <source>
        <dbReference type="SAM" id="Phobius"/>
    </source>
</evidence>
<keyword evidence="2" id="KW-0812">Transmembrane</keyword>
<evidence type="ECO:0000256" key="1">
    <source>
        <dbReference type="SAM" id="MobiDB-lite"/>
    </source>
</evidence>